<sequence length="117" mass="12893">MATLLAITPGLLSTHQASPKLDRAHQGLDQWPHLRAIAQLDLCTNLTEVHQLHAQLTKTGFARDPITLSKLITLTAISDMGNLDYSESIFNGIENPNTFMYNAMIKGFSGLYSSFCN</sequence>
<protein>
    <submittedName>
        <fullName evidence="1">Uncharacterized protein</fullName>
    </submittedName>
</protein>
<dbReference type="HOGENOM" id="CLU_2088074_0_0_1"/>
<dbReference type="Gene3D" id="1.25.40.10">
    <property type="entry name" value="Tetratricopeptide repeat domain"/>
    <property type="match status" value="1"/>
</dbReference>
<dbReference type="eggNOG" id="KOG4197">
    <property type="taxonomic scope" value="Eukaryota"/>
</dbReference>
<dbReference type="AlphaFoldDB" id="W1P8Y9"/>
<dbReference type="Proteomes" id="UP000017836">
    <property type="component" value="Unassembled WGS sequence"/>
</dbReference>
<proteinExistence type="predicted"/>
<reference evidence="2" key="1">
    <citation type="journal article" date="2013" name="Science">
        <title>The Amborella genome and the evolution of flowering plants.</title>
        <authorList>
            <consortium name="Amborella Genome Project"/>
        </authorList>
    </citation>
    <scope>NUCLEOTIDE SEQUENCE [LARGE SCALE GENOMIC DNA]</scope>
</reference>
<name>W1P8Y9_AMBTC</name>
<evidence type="ECO:0000313" key="2">
    <source>
        <dbReference type="Proteomes" id="UP000017836"/>
    </source>
</evidence>
<dbReference type="EMBL" id="KI393908">
    <property type="protein sequence ID" value="ERN06342.1"/>
    <property type="molecule type" value="Genomic_DNA"/>
</dbReference>
<dbReference type="InterPro" id="IPR011990">
    <property type="entry name" value="TPR-like_helical_dom_sf"/>
</dbReference>
<organism evidence="1 2">
    <name type="scientific">Amborella trichopoda</name>
    <dbReference type="NCBI Taxonomy" id="13333"/>
    <lineage>
        <taxon>Eukaryota</taxon>
        <taxon>Viridiplantae</taxon>
        <taxon>Streptophyta</taxon>
        <taxon>Embryophyta</taxon>
        <taxon>Tracheophyta</taxon>
        <taxon>Spermatophyta</taxon>
        <taxon>Magnoliopsida</taxon>
        <taxon>Amborellales</taxon>
        <taxon>Amborellaceae</taxon>
        <taxon>Amborella</taxon>
    </lineage>
</organism>
<evidence type="ECO:0000313" key="1">
    <source>
        <dbReference type="EMBL" id="ERN06342.1"/>
    </source>
</evidence>
<keyword evidence="2" id="KW-1185">Reference proteome</keyword>
<dbReference type="Gramene" id="ERN06342">
    <property type="protein sequence ID" value="ERN06342"/>
    <property type="gene ID" value="AMTR_s00016p00241430"/>
</dbReference>
<accession>W1P8Y9</accession>
<gene>
    <name evidence="1" type="ORF">AMTR_s00016p00241430</name>
</gene>